<dbReference type="PROSITE" id="PS50011">
    <property type="entry name" value="PROTEIN_KINASE_DOM"/>
    <property type="match status" value="1"/>
</dbReference>
<reference evidence="12 13" key="1">
    <citation type="submission" date="2024-02" db="EMBL/GenBank/DDBJ databases">
        <authorList>
            <person name="Chen Y."/>
            <person name="Shah S."/>
            <person name="Dougan E. K."/>
            <person name="Thang M."/>
            <person name="Chan C."/>
        </authorList>
    </citation>
    <scope>NUCLEOTIDE SEQUENCE [LARGE SCALE GENOMIC DNA]</scope>
</reference>
<evidence type="ECO:0000256" key="7">
    <source>
        <dbReference type="ARBA" id="ARBA00047899"/>
    </source>
</evidence>
<feature type="non-terminal residue" evidence="12">
    <location>
        <position position="271"/>
    </location>
</feature>
<keyword evidence="3" id="KW-0808">Transferase</keyword>
<protein>
    <recommendedName>
        <fullName evidence="1">non-specific serine/threonine protein kinase</fullName>
        <ecNumber evidence="1">2.7.11.1</ecNumber>
    </recommendedName>
</protein>
<evidence type="ECO:0000256" key="6">
    <source>
        <dbReference type="ARBA" id="ARBA00022840"/>
    </source>
</evidence>
<evidence type="ECO:0000259" key="11">
    <source>
        <dbReference type="PROSITE" id="PS50011"/>
    </source>
</evidence>
<comment type="caution">
    <text evidence="12">The sequence shown here is derived from an EMBL/GenBank/DDBJ whole genome shotgun (WGS) entry which is preliminary data.</text>
</comment>
<evidence type="ECO:0000313" key="13">
    <source>
        <dbReference type="Proteomes" id="UP001642464"/>
    </source>
</evidence>
<keyword evidence="2 10" id="KW-0723">Serine/threonine-protein kinase</keyword>
<keyword evidence="13" id="KW-1185">Reference proteome</keyword>
<evidence type="ECO:0000256" key="5">
    <source>
        <dbReference type="ARBA" id="ARBA00022777"/>
    </source>
</evidence>
<dbReference type="InterPro" id="IPR051131">
    <property type="entry name" value="NEK_Ser/Thr_kinase_NIMA"/>
</dbReference>
<dbReference type="Gene3D" id="3.30.200.20">
    <property type="entry name" value="Phosphorylase Kinase, domain 1"/>
    <property type="match status" value="1"/>
</dbReference>
<dbReference type="PANTHER" id="PTHR44899">
    <property type="entry name" value="CAMK FAMILY PROTEIN KINASE"/>
    <property type="match status" value="1"/>
</dbReference>
<dbReference type="Pfam" id="PF00069">
    <property type="entry name" value="Pkinase"/>
    <property type="match status" value="1"/>
</dbReference>
<dbReference type="CDD" id="cd08215">
    <property type="entry name" value="STKc_Nek"/>
    <property type="match status" value="1"/>
</dbReference>
<dbReference type="EMBL" id="CAXAMM010042316">
    <property type="protein sequence ID" value="CAK9104078.1"/>
    <property type="molecule type" value="Genomic_DNA"/>
</dbReference>
<dbReference type="Proteomes" id="UP001642464">
    <property type="component" value="Unassembled WGS sequence"/>
</dbReference>
<dbReference type="PROSITE" id="PS00108">
    <property type="entry name" value="PROTEIN_KINASE_ST"/>
    <property type="match status" value="1"/>
</dbReference>
<feature type="binding site" evidence="9">
    <location>
        <position position="42"/>
    </location>
    <ligand>
        <name>ATP</name>
        <dbReference type="ChEBI" id="CHEBI:30616"/>
    </ligand>
</feature>
<proteinExistence type="inferred from homology"/>
<dbReference type="InterPro" id="IPR000719">
    <property type="entry name" value="Prot_kinase_dom"/>
</dbReference>
<comment type="catalytic activity">
    <reaction evidence="7">
        <text>L-threonyl-[protein] + ATP = O-phospho-L-threonyl-[protein] + ADP + H(+)</text>
        <dbReference type="Rhea" id="RHEA:46608"/>
        <dbReference type="Rhea" id="RHEA-COMP:11060"/>
        <dbReference type="Rhea" id="RHEA-COMP:11605"/>
        <dbReference type="ChEBI" id="CHEBI:15378"/>
        <dbReference type="ChEBI" id="CHEBI:30013"/>
        <dbReference type="ChEBI" id="CHEBI:30616"/>
        <dbReference type="ChEBI" id="CHEBI:61977"/>
        <dbReference type="ChEBI" id="CHEBI:456216"/>
        <dbReference type="EC" id="2.7.11.1"/>
    </reaction>
</comment>
<evidence type="ECO:0000256" key="2">
    <source>
        <dbReference type="ARBA" id="ARBA00022527"/>
    </source>
</evidence>
<comment type="similarity">
    <text evidence="10">Belongs to the protein kinase superfamily.</text>
</comment>
<dbReference type="EC" id="2.7.11.1" evidence="1"/>
<dbReference type="SUPFAM" id="SSF56112">
    <property type="entry name" value="Protein kinase-like (PK-like)"/>
    <property type="match status" value="1"/>
</dbReference>
<feature type="domain" description="Protein kinase" evidence="11">
    <location>
        <begin position="13"/>
        <end position="270"/>
    </location>
</feature>
<keyword evidence="6 9" id="KW-0067">ATP-binding</keyword>
<comment type="catalytic activity">
    <reaction evidence="8">
        <text>L-seryl-[protein] + ATP = O-phospho-L-seryl-[protein] + ADP + H(+)</text>
        <dbReference type="Rhea" id="RHEA:17989"/>
        <dbReference type="Rhea" id="RHEA-COMP:9863"/>
        <dbReference type="Rhea" id="RHEA-COMP:11604"/>
        <dbReference type="ChEBI" id="CHEBI:15378"/>
        <dbReference type="ChEBI" id="CHEBI:29999"/>
        <dbReference type="ChEBI" id="CHEBI:30616"/>
        <dbReference type="ChEBI" id="CHEBI:83421"/>
        <dbReference type="ChEBI" id="CHEBI:456216"/>
        <dbReference type="EC" id="2.7.11.1"/>
    </reaction>
</comment>
<dbReference type="GO" id="GO:0016301">
    <property type="term" value="F:kinase activity"/>
    <property type="evidence" value="ECO:0007669"/>
    <property type="project" value="UniProtKB-KW"/>
</dbReference>
<keyword evidence="5 12" id="KW-0418">Kinase</keyword>
<evidence type="ECO:0000256" key="3">
    <source>
        <dbReference type="ARBA" id="ARBA00022679"/>
    </source>
</evidence>
<dbReference type="PIRSF" id="PIRSF000654">
    <property type="entry name" value="Integrin-linked_kinase"/>
    <property type="match status" value="1"/>
</dbReference>
<evidence type="ECO:0000256" key="10">
    <source>
        <dbReference type="RuleBase" id="RU000304"/>
    </source>
</evidence>
<dbReference type="InterPro" id="IPR017441">
    <property type="entry name" value="Protein_kinase_ATP_BS"/>
</dbReference>
<dbReference type="InterPro" id="IPR011009">
    <property type="entry name" value="Kinase-like_dom_sf"/>
</dbReference>
<evidence type="ECO:0000313" key="12">
    <source>
        <dbReference type="EMBL" id="CAK9104078.1"/>
    </source>
</evidence>
<name>A0ABP0RWU4_9DINO</name>
<evidence type="ECO:0000256" key="9">
    <source>
        <dbReference type="PROSITE-ProRule" id="PRU10141"/>
    </source>
</evidence>
<organism evidence="12 13">
    <name type="scientific">Durusdinium trenchii</name>
    <dbReference type="NCBI Taxonomy" id="1381693"/>
    <lineage>
        <taxon>Eukaryota</taxon>
        <taxon>Sar</taxon>
        <taxon>Alveolata</taxon>
        <taxon>Dinophyceae</taxon>
        <taxon>Suessiales</taxon>
        <taxon>Symbiodiniaceae</taxon>
        <taxon>Durusdinium</taxon>
    </lineage>
</organism>
<dbReference type="SMART" id="SM00220">
    <property type="entry name" value="S_TKc"/>
    <property type="match status" value="1"/>
</dbReference>
<evidence type="ECO:0000256" key="8">
    <source>
        <dbReference type="ARBA" id="ARBA00048679"/>
    </source>
</evidence>
<dbReference type="PROSITE" id="PS00107">
    <property type="entry name" value="PROTEIN_KINASE_ATP"/>
    <property type="match status" value="1"/>
</dbReference>
<evidence type="ECO:0000256" key="4">
    <source>
        <dbReference type="ARBA" id="ARBA00022741"/>
    </source>
</evidence>
<accession>A0ABP0RWU4</accession>
<dbReference type="Gene3D" id="1.10.510.10">
    <property type="entry name" value="Transferase(Phosphotransferase) domain 1"/>
    <property type="match status" value="1"/>
</dbReference>
<gene>
    <name evidence="12" type="ORF">SCF082_LOCUS48596</name>
</gene>
<sequence>MTSSGTNLPDWGYEELKVIGRGQYGKAHLVRAEIDDQYYIAKTIDLTCLSSKEQETAYQEVALLRRLDHPNIVSYRDNFFMGDTLVIIMQYCEGGDLATYIKDMRKQRQRIDEQQIMHYFVQILQALQYIHGERILHRDLKTSNLFLMKSKFVVKLGDFGISRVLEGSIEAAITVVGTPYYMSPEVCENKPYTFKSDVWSLGCCLYEMCMLKHAFSADNLLGLVYKIVSDKYEPIPELYTAQLDTLIQRMLEKNAEIRPSVRELLADPYVQ</sequence>
<keyword evidence="4 9" id="KW-0547">Nucleotide-binding</keyword>
<dbReference type="InterPro" id="IPR008271">
    <property type="entry name" value="Ser/Thr_kinase_AS"/>
</dbReference>
<evidence type="ECO:0000256" key="1">
    <source>
        <dbReference type="ARBA" id="ARBA00012513"/>
    </source>
</evidence>